<sequence>KKTVILSGVDDNKVIYATDVQNEASLLDNNKLDELLNELPIENNHAAALSSAIVDYFNDIDQTIATKEALTNQQIVTLIQNEEYDDTENSLDDSDEELFE</sequence>
<keyword evidence="2" id="KW-1185">Reference proteome</keyword>
<dbReference type="EMBL" id="CAJVPU010051679">
    <property type="protein sequence ID" value="CAG8761756.1"/>
    <property type="molecule type" value="Genomic_DNA"/>
</dbReference>
<evidence type="ECO:0000313" key="1">
    <source>
        <dbReference type="EMBL" id="CAG8761756.1"/>
    </source>
</evidence>
<reference evidence="1" key="1">
    <citation type="submission" date="2021-06" db="EMBL/GenBank/DDBJ databases">
        <authorList>
            <person name="Kallberg Y."/>
            <person name="Tangrot J."/>
            <person name="Rosling A."/>
        </authorList>
    </citation>
    <scope>NUCLEOTIDE SEQUENCE</scope>
    <source>
        <strain evidence="1">IL203A</strain>
    </source>
</reference>
<feature type="non-terminal residue" evidence="1">
    <location>
        <position position="1"/>
    </location>
</feature>
<evidence type="ECO:0000313" key="2">
    <source>
        <dbReference type="Proteomes" id="UP000789702"/>
    </source>
</evidence>
<gene>
    <name evidence="1" type="ORF">DHETER_LOCUS15306</name>
</gene>
<organism evidence="1 2">
    <name type="scientific">Dentiscutata heterogama</name>
    <dbReference type="NCBI Taxonomy" id="1316150"/>
    <lineage>
        <taxon>Eukaryota</taxon>
        <taxon>Fungi</taxon>
        <taxon>Fungi incertae sedis</taxon>
        <taxon>Mucoromycota</taxon>
        <taxon>Glomeromycotina</taxon>
        <taxon>Glomeromycetes</taxon>
        <taxon>Diversisporales</taxon>
        <taxon>Gigasporaceae</taxon>
        <taxon>Dentiscutata</taxon>
    </lineage>
</organism>
<proteinExistence type="predicted"/>
<comment type="caution">
    <text evidence="1">The sequence shown here is derived from an EMBL/GenBank/DDBJ whole genome shotgun (WGS) entry which is preliminary data.</text>
</comment>
<accession>A0ACA9QQ37</accession>
<feature type="non-terminal residue" evidence="1">
    <location>
        <position position="100"/>
    </location>
</feature>
<protein>
    <submittedName>
        <fullName evidence="1">5929_t:CDS:1</fullName>
    </submittedName>
</protein>
<name>A0ACA9QQ37_9GLOM</name>
<dbReference type="Proteomes" id="UP000789702">
    <property type="component" value="Unassembled WGS sequence"/>
</dbReference>